<feature type="region of interest" description="Disordered" evidence="1">
    <location>
        <begin position="198"/>
        <end position="269"/>
    </location>
</feature>
<evidence type="ECO:0000313" key="3">
    <source>
        <dbReference type="EMBL" id="CAE0290181.1"/>
    </source>
</evidence>
<feature type="domain" description="HP" evidence="2">
    <location>
        <begin position="615"/>
        <end position="681"/>
    </location>
</feature>
<feature type="region of interest" description="Disordered" evidence="1">
    <location>
        <begin position="392"/>
        <end position="416"/>
    </location>
</feature>
<feature type="compositionally biased region" description="Polar residues" evidence="1">
    <location>
        <begin position="201"/>
        <end position="214"/>
    </location>
</feature>
<feature type="compositionally biased region" description="Polar residues" evidence="1">
    <location>
        <begin position="242"/>
        <end position="252"/>
    </location>
</feature>
<feature type="compositionally biased region" description="Low complexity" evidence="1">
    <location>
        <begin position="253"/>
        <end position="269"/>
    </location>
</feature>
<dbReference type="Gene3D" id="1.10.950.10">
    <property type="entry name" value="Villin headpiece domain"/>
    <property type="match status" value="1"/>
</dbReference>
<dbReference type="GO" id="GO:0003779">
    <property type="term" value="F:actin binding"/>
    <property type="evidence" value="ECO:0007669"/>
    <property type="project" value="InterPro"/>
</dbReference>
<feature type="compositionally biased region" description="Gly residues" evidence="1">
    <location>
        <begin position="57"/>
        <end position="79"/>
    </location>
</feature>
<dbReference type="InterPro" id="IPR036886">
    <property type="entry name" value="Villin_headpiece_dom_sf"/>
</dbReference>
<feature type="compositionally biased region" description="Low complexity" evidence="1">
    <location>
        <begin position="288"/>
        <end position="345"/>
    </location>
</feature>
<sequence length="681" mass="71209">MLGPRLSDPNSHVATFTDMFRFNEDKKTVEEVLKARTNALNASQFTKKAAGSTLLRGGPGGRGGRGGASMMAGRGGGAAVAGRGRPTVTRQLSNSSMSPKLGSSKKSPGKLTEEVKPVRKNPEICPEDSQSESPSPSGSVATLDASLDFTSPVKRTAVVEPILTTPVTSTLLEDTNIDNTHIIANTTRTAVNNRMIDALSDSPNTDSETSTMISCGTPRDGATNKTEASAEDDQTKPKLSPVQESKVSTTSSTPVEGTAPVTAPATASSASPVPFVITARAIQKAPVASSSRRGSSQSQTASSATTPTLTPNLTPSTSNTNLAGLGASQSTAAPVAVASSTTHSTRSNQSPVPPVTQSSGGLSTSIAAYKDFDLAPMVADCKPEKGVSSLKSMFSGTGGTNSNKSLPPKAPADTPAKTRAVDVPSAFAYKPATSTANSLRLFRPADTSYAGSIDARNLAPAPIIIPGATLSLAEMRAKFSRGGSETCHSSPGPSPLKHQSSLSDSTRRATHSVQGSPAASPTAEPRVLIRRHSEFALGSNSNTDSAMLAALNAAYTPISSSNSSSKSSTASAETAGAGADLAQRCATALNMSRAEFLFLEREDPLFVPEISIDGAQQLPQYSYREVVRRNFVKVYEELNQNELELFVSDEDFVKAFGRTKAEYAKQPRWRQVEQKKKAMLF</sequence>
<name>A0A7S3HAY6_9STRA</name>
<dbReference type="InterPro" id="IPR003128">
    <property type="entry name" value="Villin_headpiece"/>
</dbReference>
<dbReference type="GO" id="GO:0007010">
    <property type="term" value="P:cytoskeleton organization"/>
    <property type="evidence" value="ECO:0007669"/>
    <property type="project" value="InterPro"/>
</dbReference>
<dbReference type="Pfam" id="PF02209">
    <property type="entry name" value="VHP"/>
    <property type="match status" value="1"/>
</dbReference>
<feature type="region of interest" description="Disordered" evidence="1">
    <location>
        <begin position="285"/>
        <end position="360"/>
    </location>
</feature>
<dbReference type="PROSITE" id="PS51089">
    <property type="entry name" value="HP"/>
    <property type="match status" value="1"/>
</dbReference>
<protein>
    <recommendedName>
        <fullName evidence="2">HP domain-containing protein</fullName>
    </recommendedName>
</protein>
<evidence type="ECO:0000259" key="2">
    <source>
        <dbReference type="PROSITE" id="PS51089"/>
    </source>
</evidence>
<proteinExistence type="predicted"/>
<organism evidence="3">
    <name type="scientific">Spumella elongata</name>
    <dbReference type="NCBI Taxonomy" id="89044"/>
    <lineage>
        <taxon>Eukaryota</taxon>
        <taxon>Sar</taxon>
        <taxon>Stramenopiles</taxon>
        <taxon>Ochrophyta</taxon>
        <taxon>Chrysophyceae</taxon>
        <taxon>Chromulinales</taxon>
        <taxon>Chromulinaceae</taxon>
        <taxon>Spumella</taxon>
    </lineage>
</organism>
<dbReference type="EMBL" id="HBIC01037274">
    <property type="protein sequence ID" value="CAE0290181.1"/>
    <property type="molecule type" value="Transcribed_RNA"/>
</dbReference>
<reference evidence="3" key="1">
    <citation type="submission" date="2021-01" db="EMBL/GenBank/DDBJ databases">
        <authorList>
            <person name="Corre E."/>
            <person name="Pelletier E."/>
            <person name="Niang G."/>
            <person name="Scheremetjew M."/>
            <person name="Finn R."/>
            <person name="Kale V."/>
            <person name="Holt S."/>
            <person name="Cochrane G."/>
            <person name="Meng A."/>
            <person name="Brown T."/>
            <person name="Cohen L."/>
        </authorList>
    </citation>
    <scope>NUCLEOTIDE SEQUENCE</scope>
    <source>
        <strain evidence="3">CCAP 955/1</strain>
    </source>
</reference>
<feature type="region of interest" description="Disordered" evidence="1">
    <location>
        <begin position="481"/>
        <end position="525"/>
    </location>
</feature>
<dbReference type="SMART" id="SM00153">
    <property type="entry name" value="VHP"/>
    <property type="match status" value="1"/>
</dbReference>
<feature type="compositionally biased region" description="Low complexity" evidence="1">
    <location>
        <begin position="80"/>
        <end position="110"/>
    </location>
</feature>
<evidence type="ECO:0000256" key="1">
    <source>
        <dbReference type="SAM" id="MobiDB-lite"/>
    </source>
</evidence>
<feature type="region of interest" description="Disordered" evidence="1">
    <location>
        <begin position="51"/>
        <end position="143"/>
    </location>
</feature>
<dbReference type="AlphaFoldDB" id="A0A7S3HAY6"/>
<dbReference type="SUPFAM" id="SSF47050">
    <property type="entry name" value="VHP, Villin headpiece domain"/>
    <property type="match status" value="1"/>
</dbReference>
<feature type="compositionally biased region" description="Polar residues" evidence="1">
    <location>
        <begin position="392"/>
        <end position="405"/>
    </location>
</feature>
<feature type="compositionally biased region" description="Basic and acidic residues" evidence="1">
    <location>
        <begin position="111"/>
        <end position="122"/>
    </location>
</feature>
<accession>A0A7S3HAY6</accession>
<feature type="compositionally biased region" description="Polar residues" evidence="1">
    <location>
        <begin position="486"/>
        <end position="504"/>
    </location>
</feature>
<gene>
    <name evidence="3" type="ORF">SELO1098_LOCUS19026</name>
</gene>
<feature type="compositionally biased region" description="Polar residues" evidence="1">
    <location>
        <begin position="346"/>
        <end position="360"/>
    </location>
</feature>